<accession>A0ABP6NE09</accession>
<name>A0ABP6NE09_9ACTN</name>
<proteinExistence type="predicted"/>
<feature type="region of interest" description="Disordered" evidence="1">
    <location>
        <begin position="1"/>
        <end position="40"/>
    </location>
</feature>
<evidence type="ECO:0000313" key="3">
    <source>
        <dbReference type="Proteomes" id="UP001500320"/>
    </source>
</evidence>
<comment type="caution">
    <text evidence="2">The sequence shown here is derived from an EMBL/GenBank/DDBJ whole genome shotgun (WGS) entry which is preliminary data.</text>
</comment>
<evidence type="ECO:0000313" key="2">
    <source>
        <dbReference type="EMBL" id="GAA3145101.1"/>
    </source>
</evidence>
<sequence>MSGRDTSTVAPPCPRAPGGVQEHAAGRGPAAGGGSRGRSAPFALEETQRKTLADCVGCLYPAWTIWSAHGTWYATRPPRAGALARTLHAPSAGALCERLATAEPLTAKEESA</sequence>
<gene>
    <name evidence="2" type="ORF">GCM10010466_40250</name>
</gene>
<organism evidence="2 3">
    <name type="scientific">Planomonospora alba</name>
    <dbReference type="NCBI Taxonomy" id="161354"/>
    <lineage>
        <taxon>Bacteria</taxon>
        <taxon>Bacillati</taxon>
        <taxon>Actinomycetota</taxon>
        <taxon>Actinomycetes</taxon>
        <taxon>Streptosporangiales</taxon>
        <taxon>Streptosporangiaceae</taxon>
        <taxon>Planomonospora</taxon>
    </lineage>
</organism>
<dbReference type="EMBL" id="BAAAUT010000031">
    <property type="protein sequence ID" value="GAA3145101.1"/>
    <property type="molecule type" value="Genomic_DNA"/>
</dbReference>
<protein>
    <submittedName>
        <fullName evidence="2">Uncharacterized protein</fullName>
    </submittedName>
</protein>
<evidence type="ECO:0000256" key="1">
    <source>
        <dbReference type="SAM" id="MobiDB-lite"/>
    </source>
</evidence>
<reference evidence="3" key="1">
    <citation type="journal article" date="2019" name="Int. J. Syst. Evol. Microbiol.">
        <title>The Global Catalogue of Microorganisms (GCM) 10K type strain sequencing project: providing services to taxonomists for standard genome sequencing and annotation.</title>
        <authorList>
            <consortium name="The Broad Institute Genomics Platform"/>
            <consortium name="The Broad Institute Genome Sequencing Center for Infectious Disease"/>
            <person name="Wu L."/>
            <person name="Ma J."/>
        </authorList>
    </citation>
    <scope>NUCLEOTIDE SEQUENCE [LARGE SCALE GENOMIC DNA]</scope>
    <source>
        <strain evidence="3">JCM 9373</strain>
    </source>
</reference>
<dbReference type="Proteomes" id="UP001500320">
    <property type="component" value="Unassembled WGS sequence"/>
</dbReference>
<keyword evidence="3" id="KW-1185">Reference proteome</keyword>